<dbReference type="CDD" id="cd01796">
    <property type="entry name" value="Ubl_Ddi1_like"/>
    <property type="match status" value="1"/>
</dbReference>
<evidence type="ECO:0000259" key="11">
    <source>
        <dbReference type="PROSITE" id="PS50030"/>
    </source>
</evidence>
<feature type="region of interest" description="Disordered" evidence="10">
    <location>
        <begin position="350"/>
        <end position="427"/>
    </location>
</feature>
<feature type="region of interest" description="Disordered" evidence="10">
    <location>
        <begin position="91"/>
        <end position="114"/>
    </location>
</feature>
<dbReference type="PROSITE" id="PS50053">
    <property type="entry name" value="UBIQUITIN_2"/>
    <property type="match status" value="1"/>
</dbReference>
<dbReference type="InterPro" id="IPR029071">
    <property type="entry name" value="Ubiquitin-like_domsf"/>
</dbReference>
<dbReference type="PANTHER" id="PTHR12917:SF1">
    <property type="entry name" value="AT13091P"/>
    <property type="match status" value="1"/>
</dbReference>
<evidence type="ECO:0000256" key="10">
    <source>
        <dbReference type="SAM" id="MobiDB-lite"/>
    </source>
</evidence>
<keyword evidence="6" id="KW-0963">Cytoplasm</keyword>
<dbReference type="CDD" id="cd05479">
    <property type="entry name" value="RP_DDI"/>
    <property type="match status" value="1"/>
</dbReference>
<protein>
    <recommendedName>
        <fullName evidence="5">DNA damage-inducible protein 1</fullName>
    </recommendedName>
</protein>
<keyword evidence="9" id="KW-0378">Hydrolase</keyword>
<keyword evidence="7" id="KW-0645">Protease</keyword>
<comment type="caution">
    <text evidence="13">The sequence shown here is derived from an EMBL/GenBank/DDBJ whole genome shotgun (WGS) entry which is preliminary data.</text>
</comment>
<dbReference type="SUPFAM" id="SSF50630">
    <property type="entry name" value="Acid proteases"/>
    <property type="match status" value="1"/>
</dbReference>
<dbReference type="Gene3D" id="2.40.70.10">
    <property type="entry name" value="Acid Proteases"/>
    <property type="match status" value="1"/>
</dbReference>
<evidence type="ECO:0000256" key="4">
    <source>
        <dbReference type="ARBA" id="ARBA00011128"/>
    </source>
</evidence>
<feature type="compositionally biased region" description="Low complexity" evidence="10">
    <location>
        <begin position="370"/>
        <end position="385"/>
    </location>
</feature>
<dbReference type="GO" id="GO:0004190">
    <property type="term" value="F:aspartic-type endopeptidase activity"/>
    <property type="evidence" value="ECO:0007669"/>
    <property type="project" value="UniProtKB-KW"/>
</dbReference>
<dbReference type="PANTHER" id="PTHR12917">
    <property type="entry name" value="ASPARTYL PROTEASE DDI-RELATED"/>
    <property type="match status" value="1"/>
</dbReference>
<gene>
    <name evidence="13" type="ORF">LTR36_004610</name>
</gene>
<dbReference type="InterPro" id="IPR033882">
    <property type="entry name" value="DDI1_N"/>
</dbReference>
<dbReference type="InterPro" id="IPR021109">
    <property type="entry name" value="Peptidase_aspartic_dom_sf"/>
</dbReference>
<evidence type="ECO:0000256" key="7">
    <source>
        <dbReference type="ARBA" id="ARBA00022670"/>
    </source>
</evidence>
<sequence>MPVSHQRRPRVTISIIAPNHALDQEFITLDLPPGLSLGDLKGFVTAETNLPQASQQFYLNNTPVQGDEKTLEEAGIKDGDMLAMLMRQPDQQNDMGTQRRQQPGQRRGQAQGAHEIETTRLSILGNPGAMAQVRSQRPALAEAINDSARFREVWQEMMREDEDRERERQEQMRLLNEDPFNIDAQRKIEEMIRQEAVQDNLQFAYEHNPEVFGRVTMLYIPVEVNKHPVKAFVDSGAQTTIMSPSCAESCGIMRLIDRRYSGVAKGVGTAQILGRVHSADIKIGNSTMSCSFTVMEGKDVDLLLGLDMLKRFQAVIDLRSNKLIFGDGNEVSFLGEAELPKMLEEAMANEPTVSGPNGTEIGTQSGTVKPAGPAATASSSGTNGAFRGSGQALGSSSSKAPAANGPTHAPTPAASTPAPAKPSHPKEAVDQLVSLGFPRDQAVAALDACDGNVEYAAGLLFQG</sequence>
<reference evidence="13 14" key="1">
    <citation type="submission" date="2021-11" db="EMBL/GenBank/DDBJ databases">
        <title>Black yeast isolated from Biological Soil Crust.</title>
        <authorList>
            <person name="Kurbessoian T."/>
        </authorList>
    </citation>
    <scope>NUCLEOTIDE SEQUENCE [LARGE SCALE GENOMIC DNA]</scope>
    <source>
        <strain evidence="13 14">CCFEE 5522</strain>
    </source>
</reference>
<dbReference type="Proteomes" id="UP001324427">
    <property type="component" value="Unassembled WGS sequence"/>
</dbReference>
<dbReference type="Gene3D" id="1.10.8.10">
    <property type="entry name" value="DNA helicase RuvA subunit, C-terminal domain"/>
    <property type="match status" value="1"/>
</dbReference>
<comment type="similarity">
    <text evidence="3">Belongs to the DDI1 family.</text>
</comment>
<dbReference type="PROSITE" id="PS50030">
    <property type="entry name" value="UBA"/>
    <property type="match status" value="1"/>
</dbReference>
<comment type="subcellular location">
    <subcellularLocation>
        <location evidence="2">Cytoplasm</location>
    </subcellularLocation>
</comment>
<accession>A0AAV9JG54</accession>
<evidence type="ECO:0000256" key="6">
    <source>
        <dbReference type="ARBA" id="ARBA00022490"/>
    </source>
</evidence>
<dbReference type="GO" id="GO:0006508">
    <property type="term" value="P:proteolysis"/>
    <property type="evidence" value="ECO:0007669"/>
    <property type="project" value="UniProtKB-KW"/>
</dbReference>
<organism evidence="13 14">
    <name type="scientific">Oleoguttula mirabilis</name>
    <dbReference type="NCBI Taxonomy" id="1507867"/>
    <lineage>
        <taxon>Eukaryota</taxon>
        <taxon>Fungi</taxon>
        <taxon>Dikarya</taxon>
        <taxon>Ascomycota</taxon>
        <taxon>Pezizomycotina</taxon>
        <taxon>Dothideomycetes</taxon>
        <taxon>Dothideomycetidae</taxon>
        <taxon>Mycosphaerellales</taxon>
        <taxon>Teratosphaeriaceae</taxon>
        <taxon>Oleoguttula</taxon>
    </lineage>
</organism>
<dbReference type="EMBL" id="JAVFHQ010000027">
    <property type="protein sequence ID" value="KAK4544112.1"/>
    <property type="molecule type" value="Genomic_DNA"/>
</dbReference>
<evidence type="ECO:0000256" key="5">
    <source>
        <dbReference type="ARBA" id="ARBA00021491"/>
    </source>
</evidence>
<evidence type="ECO:0000313" key="14">
    <source>
        <dbReference type="Proteomes" id="UP001324427"/>
    </source>
</evidence>
<feature type="domain" description="Ubiquitin-like" evidence="12">
    <location>
        <begin position="11"/>
        <end position="91"/>
    </location>
</feature>
<dbReference type="InterPro" id="IPR015940">
    <property type="entry name" value="UBA"/>
</dbReference>
<dbReference type="Gene3D" id="3.10.20.90">
    <property type="entry name" value="Phosphatidylinositol 3-kinase Catalytic Subunit, Chain A, domain 1"/>
    <property type="match status" value="1"/>
</dbReference>
<dbReference type="CDD" id="cd14309">
    <property type="entry name" value="UBA_scDdi1_like"/>
    <property type="match status" value="1"/>
</dbReference>
<evidence type="ECO:0000256" key="3">
    <source>
        <dbReference type="ARBA" id="ARBA00009136"/>
    </source>
</evidence>
<dbReference type="Pfam" id="PF00627">
    <property type="entry name" value="UBA"/>
    <property type="match status" value="1"/>
</dbReference>
<name>A0AAV9JG54_9PEZI</name>
<evidence type="ECO:0000256" key="9">
    <source>
        <dbReference type="ARBA" id="ARBA00022801"/>
    </source>
</evidence>
<dbReference type="InterPro" id="IPR009060">
    <property type="entry name" value="UBA-like_sf"/>
</dbReference>
<evidence type="ECO:0000256" key="1">
    <source>
        <dbReference type="ARBA" id="ARBA00003231"/>
    </source>
</evidence>
<keyword evidence="14" id="KW-1185">Reference proteome</keyword>
<evidence type="ECO:0000313" key="13">
    <source>
        <dbReference type="EMBL" id="KAK4544112.1"/>
    </source>
</evidence>
<dbReference type="InterPro" id="IPR019103">
    <property type="entry name" value="Peptidase_aspartic_DDI1-type"/>
</dbReference>
<evidence type="ECO:0000259" key="12">
    <source>
        <dbReference type="PROSITE" id="PS50053"/>
    </source>
</evidence>
<comment type="subunit">
    <text evidence="4">Binds ubiquitin and polyubiquitinated proteins.</text>
</comment>
<feature type="compositionally biased region" description="Low complexity" evidence="10">
    <location>
        <begin position="406"/>
        <end position="418"/>
    </location>
</feature>
<dbReference type="GO" id="GO:0005737">
    <property type="term" value="C:cytoplasm"/>
    <property type="evidence" value="ECO:0007669"/>
    <property type="project" value="UniProtKB-SubCell"/>
</dbReference>
<evidence type="ECO:0000256" key="8">
    <source>
        <dbReference type="ARBA" id="ARBA00022750"/>
    </source>
</evidence>
<keyword evidence="8" id="KW-0064">Aspartyl protease</keyword>
<proteinExistence type="inferred from homology"/>
<comment type="function">
    <text evidence="1">Probable aspartic protease. May be involved in the regulation of exocytosis. Acts as a linker between the 19S proteasome and polyubiquitinated proteins via UBA domain interactions with ubiquitin for their subsequent degradation. Required for S-phase checkpoint control.</text>
</comment>
<dbReference type="SUPFAM" id="SSF54236">
    <property type="entry name" value="Ubiquitin-like"/>
    <property type="match status" value="1"/>
</dbReference>
<dbReference type="SMART" id="SM00165">
    <property type="entry name" value="UBA"/>
    <property type="match status" value="1"/>
</dbReference>
<dbReference type="InterPro" id="IPR000626">
    <property type="entry name" value="Ubiquitin-like_dom"/>
</dbReference>
<dbReference type="SUPFAM" id="SSF46934">
    <property type="entry name" value="UBA-like"/>
    <property type="match status" value="1"/>
</dbReference>
<evidence type="ECO:0000256" key="2">
    <source>
        <dbReference type="ARBA" id="ARBA00004496"/>
    </source>
</evidence>
<feature type="compositionally biased region" description="Low complexity" evidence="10">
    <location>
        <begin position="96"/>
        <end position="112"/>
    </location>
</feature>
<feature type="domain" description="UBA" evidence="11">
    <location>
        <begin position="423"/>
        <end position="463"/>
    </location>
</feature>
<feature type="compositionally biased region" description="Polar residues" evidence="10">
    <location>
        <begin position="351"/>
        <end position="367"/>
    </location>
</feature>
<dbReference type="Pfam" id="PF09668">
    <property type="entry name" value="Asp_protease"/>
    <property type="match status" value="1"/>
</dbReference>
<dbReference type="AlphaFoldDB" id="A0AAV9JG54"/>